<dbReference type="AlphaFoldDB" id="A0A922CS75"/>
<keyword evidence="4 5" id="KW-0472">Membrane</keyword>
<protein>
    <recommendedName>
        <fullName evidence="6">Dendritic cell-specific transmembrane protein-like domain-containing protein</fullName>
    </recommendedName>
</protein>
<comment type="caution">
    <text evidence="7">The sequence shown here is derived from an EMBL/GenBank/DDBJ whole genome shotgun (WGS) entry which is preliminary data.</text>
</comment>
<keyword evidence="8" id="KW-1185">Reference proteome</keyword>
<evidence type="ECO:0000259" key="6">
    <source>
        <dbReference type="Pfam" id="PF07782"/>
    </source>
</evidence>
<evidence type="ECO:0000313" key="8">
    <source>
        <dbReference type="Proteomes" id="UP000791440"/>
    </source>
</evidence>
<reference evidence="7" key="1">
    <citation type="journal article" date="2016" name="Insect Biochem. Mol. Biol.">
        <title>Multifaceted biological insights from a draft genome sequence of the tobacco hornworm moth, Manduca sexta.</title>
        <authorList>
            <person name="Kanost M.R."/>
            <person name="Arrese E.L."/>
            <person name="Cao X."/>
            <person name="Chen Y.R."/>
            <person name="Chellapilla S."/>
            <person name="Goldsmith M.R."/>
            <person name="Grosse-Wilde E."/>
            <person name="Heckel D.G."/>
            <person name="Herndon N."/>
            <person name="Jiang H."/>
            <person name="Papanicolaou A."/>
            <person name="Qu J."/>
            <person name="Soulages J.L."/>
            <person name="Vogel H."/>
            <person name="Walters J."/>
            <person name="Waterhouse R.M."/>
            <person name="Ahn S.J."/>
            <person name="Almeida F.C."/>
            <person name="An C."/>
            <person name="Aqrawi P."/>
            <person name="Bretschneider A."/>
            <person name="Bryant W.B."/>
            <person name="Bucks S."/>
            <person name="Chao H."/>
            <person name="Chevignon G."/>
            <person name="Christen J.M."/>
            <person name="Clarke D.F."/>
            <person name="Dittmer N.T."/>
            <person name="Ferguson L.C.F."/>
            <person name="Garavelou S."/>
            <person name="Gordon K.H.J."/>
            <person name="Gunaratna R.T."/>
            <person name="Han Y."/>
            <person name="Hauser F."/>
            <person name="He Y."/>
            <person name="Heidel-Fischer H."/>
            <person name="Hirsh A."/>
            <person name="Hu Y."/>
            <person name="Jiang H."/>
            <person name="Kalra D."/>
            <person name="Klinner C."/>
            <person name="Konig C."/>
            <person name="Kovar C."/>
            <person name="Kroll A.R."/>
            <person name="Kuwar S.S."/>
            <person name="Lee S.L."/>
            <person name="Lehman R."/>
            <person name="Li K."/>
            <person name="Li Z."/>
            <person name="Liang H."/>
            <person name="Lovelace S."/>
            <person name="Lu Z."/>
            <person name="Mansfield J.H."/>
            <person name="McCulloch K.J."/>
            <person name="Mathew T."/>
            <person name="Morton B."/>
            <person name="Muzny D.M."/>
            <person name="Neunemann D."/>
            <person name="Ongeri F."/>
            <person name="Pauchet Y."/>
            <person name="Pu L.L."/>
            <person name="Pyrousis I."/>
            <person name="Rao X.J."/>
            <person name="Redding A."/>
            <person name="Roesel C."/>
            <person name="Sanchez-Gracia A."/>
            <person name="Schaack S."/>
            <person name="Shukla A."/>
            <person name="Tetreau G."/>
            <person name="Wang Y."/>
            <person name="Xiong G.H."/>
            <person name="Traut W."/>
            <person name="Walsh T.K."/>
            <person name="Worley K.C."/>
            <person name="Wu D."/>
            <person name="Wu W."/>
            <person name="Wu Y.Q."/>
            <person name="Zhang X."/>
            <person name="Zou Z."/>
            <person name="Zucker H."/>
            <person name="Briscoe A.D."/>
            <person name="Burmester T."/>
            <person name="Clem R.J."/>
            <person name="Feyereisen R."/>
            <person name="Grimmelikhuijzen C.J.P."/>
            <person name="Hamodrakas S.J."/>
            <person name="Hansson B.S."/>
            <person name="Huguet E."/>
            <person name="Jermiin L.S."/>
            <person name="Lan Q."/>
            <person name="Lehman H.K."/>
            <person name="Lorenzen M."/>
            <person name="Merzendorfer H."/>
            <person name="Michalopoulos I."/>
            <person name="Morton D.B."/>
            <person name="Muthukrishnan S."/>
            <person name="Oakeshott J.G."/>
            <person name="Palmer W."/>
            <person name="Park Y."/>
            <person name="Passarelli A.L."/>
            <person name="Rozas J."/>
            <person name="Schwartz L.M."/>
            <person name="Smith W."/>
            <person name="Southgate A."/>
            <person name="Vilcinskas A."/>
            <person name="Vogt R."/>
            <person name="Wang P."/>
            <person name="Werren J."/>
            <person name="Yu X.Q."/>
            <person name="Zhou J.J."/>
            <person name="Brown S.J."/>
            <person name="Scherer S.E."/>
            <person name="Richards S."/>
            <person name="Blissard G.W."/>
        </authorList>
    </citation>
    <scope>NUCLEOTIDE SEQUENCE</scope>
</reference>
<feature type="transmembrane region" description="Helical" evidence="5">
    <location>
        <begin position="241"/>
        <end position="263"/>
    </location>
</feature>
<proteinExistence type="predicted"/>
<dbReference type="EMBL" id="JH668506">
    <property type="protein sequence ID" value="KAG6456186.1"/>
    <property type="molecule type" value="Genomic_DNA"/>
</dbReference>
<feature type="domain" description="Dendritic cell-specific transmembrane protein-like" evidence="6">
    <location>
        <begin position="279"/>
        <end position="466"/>
    </location>
</feature>
<dbReference type="InterPro" id="IPR012858">
    <property type="entry name" value="DC_STAMP-like"/>
</dbReference>
<keyword evidence="3 5" id="KW-1133">Transmembrane helix</keyword>
<dbReference type="PANTHER" id="PTHR21041:SF17">
    <property type="entry name" value="E3 UBIQUITIN-PROTEIN LIGASE DCST1"/>
    <property type="match status" value="1"/>
</dbReference>
<sequence length="482" mass="56362">MCLNAKEVVREFACSNELSHNISKAKYELVEKPVRRTANELDNEVGQFKDTISSIDIVIGPLEDEIEGTDEEYQSRVENDYIDDLFSTSRSSDRRIHTVLKTYLENDYYLKKYVSKLEYRCENQLSRAVIVCLKAMSKAYDRCSQVTPEYAGLLLCSSVRTPYICNIMRNIRLKNTCDSAKQVDLGLSDGFNALKQIKFIFVNNSKNIKVQYKDTYEYEVNDIQDAKETGARVTHAFEEKISIMGTGTIVINVCMALLFLRIFSAAISYHDMYLTHIDYDNLYITGCFKQLDDRRKAKNKLALLPLKKMERLKYIDVYSVAYTQERSKLYTQILKLMLEMITATTFVMLDRLFYEALDVVRRHAEMDATLPGVRDLNIEVEGTGILAGLIRKLLNNFNDLCFQKINNSECIPRPRLMPPIYFLKIYGGYLWILLLLYVNPYTLRLRRLICSYFYPLREKHRILHLYNDILKKRMKINKTFRR</sequence>
<accession>A0A922CS75</accession>
<reference evidence="7" key="2">
    <citation type="submission" date="2020-12" db="EMBL/GenBank/DDBJ databases">
        <authorList>
            <person name="Kanost M."/>
        </authorList>
    </citation>
    <scope>NUCLEOTIDE SEQUENCE</scope>
</reference>
<dbReference type="Proteomes" id="UP000791440">
    <property type="component" value="Unassembled WGS sequence"/>
</dbReference>
<dbReference type="GO" id="GO:0016020">
    <property type="term" value="C:membrane"/>
    <property type="evidence" value="ECO:0007669"/>
    <property type="project" value="UniProtKB-SubCell"/>
</dbReference>
<evidence type="ECO:0000256" key="4">
    <source>
        <dbReference type="ARBA" id="ARBA00023136"/>
    </source>
</evidence>
<dbReference type="PANTHER" id="PTHR21041">
    <property type="entry name" value="DENDRITIC CELL-SPECIFIC TRANSMEMBRANE PROTEIN"/>
    <property type="match status" value="1"/>
</dbReference>
<gene>
    <name evidence="7" type="ORF">O3G_MSEX009587</name>
</gene>
<evidence type="ECO:0000256" key="1">
    <source>
        <dbReference type="ARBA" id="ARBA00004141"/>
    </source>
</evidence>
<feature type="transmembrane region" description="Helical" evidence="5">
    <location>
        <begin position="421"/>
        <end position="438"/>
    </location>
</feature>
<dbReference type="Pfam" id="PF07782">
    <property type="entry name" value="DC_STAMP"/>
    <property type="match status" value="1"/>
</dbReference>
<keyword evidence="2 5" id="KW-0812">Transmembrane</keyword>
<evidence type="ECO:0000256" key="5">
    <source>
        <dbReference type="SAM" id="Phobius"/>
    </source>
</evidence>
<name>A0A922CS75_MANSE</name>
<comment type="subcellular location">
    <subcellularLocation>
        <location evidence="1">Membrane</location>
        <topology evidence="1">Multi-pass membrane protein</topology>
    </subcellularLocation>
</comment>
<evidence type="ECO:0000256" key="3">
    <source>
        <dbReference type="ARBA" id="ARBA00022989"/>
    </source>
</evidence>
<dbReference type="InterPro" id="IPR051856">
    <property type="entry name" value="CSR-E3_Ligase_Protein"/>
</dbReference>
<evidence type="ECO:0000313" key="7">
    <source>
        <dbReference type="EMBL" id="KAG6456186.1"/>
    </source>
</evidence>
<organism evidence="7 8">
    <name type="scientific">Manduca sexta</name>
    <name type="common">Tobacco hawkmoth</name>
    <name type="synonym">Tobacco hornworm</name>
    <dbReference type="NCBI Taxonomy" id="7130"/>
    <lineage>
        <taxon>Eukaryota</taxon>
        <taxon>Metazoa</taxon>
        <taxon>Ecdysozoa</taxon>
        <taxon>Arthropoda</taxon>
        <taxon>Hexapoda</taxon>
        <taxon>Insecta</taxon>
        <taxon>Pterygota</taxon>
        <taxon>Neoptera</taxon>
        <taxon>Endopterygota</taxon>
        <taxon>Lepidoptera</taxon>
        <taxon>Glossata</taxon>
        <taxon>Ditrysia</taxon>
        <taxon>Bombycoidea</taxon>
        <taxon>Sphingidae</taxon>
        <taxon>Sphinginae</taxon>
        <taxon>Sphingini</taxon>
        <taxon>Manduca</taxon>
    </lineage>
</organism>
<evidence type="ECO:0000256" key="2">
    <source>
        <dbReference type="ARBA" id="ARBA00022692"/>
    </source>
</evidence>